<dbReference type="PANTHER" id="PTHR11851">
    <property type="entry name" value="METALLOPROTEASE"/>
    <property type="match status" value="1"/>
</dbReference>
<dbReference type="InterPro" id="IPR007863">
    <property type="entry name" value="Peptidase_M16_C"/>
</dbReference>
<dbReference type="GO" id="GO:0006627">
    <property type="term" value="P:protein processing involved in protein targeting to mitochondrion"/>
    <property type="evidence" value="ECO:0007669"/>
    <property type="project" value="TreeGrafter"/>
</dbReference>
<evidence type="ECO:0000259" key="9">
    <source>
        <dbReference type="Pfam" id="PF05193"/>
    </source>
</evidence>
<evidence type="ECO:0000256" key="6">
    <source>
        <dbReference type="ARBA" id="ARBA00030006"/>
    </source>
</evidence>
<feature type="domain" description="Peptidase M16 C-terminal" evidence="9">
    <location>
        <begin position="189"/>
        <end position="383"/>
    </location>
</feature>
<evidence type="ECO:0000256" key="4">
    <source>
        <dbReference type="ARBA" id="ARBA00022946"/>
    </source>
</evidence>
<evidence type="ECO:0000256" key="5">
    <source>
        <dbReference type="ARBA" id="ARBA00023128"/>
    </source>
</evidence>
<keyword evidence="5" id="KW-0496">Mitochondrion</keyword>
<sequence length="476" mass="52958">MLRSSLIGRSIRRLSTNVEFANPNIQMTTLQNGLRIVSDSTPGHFSALGMYVDAGSRYENPQKPGVSHIFDRLAWKSTQKYSGLEMMENLAKVGGNYICSSQRESMLYQASVFNTDVDKMFDYMSQTVREPKITDLEFQETLQTVAFEVQSLQDKYDVRLPETLHSVAYKDNTLGLPLFCPEDRILQVDQSEVLEYHKKFYQPQNIVVAMIGVEHERAVQMAMSQLGDWKPTTRGRPSLGTIKYTGGTQYLPHQPPQNSYLPSLYHMQVGFETTGLLSDDLYALATLQKLLGGGSSFSAGGPGKGMFSRLFTRVLNQHAFVENCSAFNHSYIDSGIFGITVSVLPEYGQYMPDIICREFVELLDTQSKNGITEQELQRAKNQLISSLLMNVESKLSALEDLGRQIQCQGKLTTIDEMVNKIENLSVKDVRDVAYKVLTGNVVTKGVSSGKPSVVVQGDENVIGDVDKTISACGLGK</sequence>
<comment type="similarity">
    <text evidence="3">Belongs to the peptidase M16 family.</text>
</comment>
<dbReference type="Pfam" id="PF00675">
    <property type="entry name" value="Peptidase_M16"/>
    <property type="match status" value="1"/>
</dbReference>
<dbReference type="SUPFAM" id="SSF63411">
    <property type="entry name" value="LuxS/MPP-like metallohydrolase"/>
    <property type="match status" value="2"/>
</dbReference>
<dbReference type="Pfam" id="PF05193">
    <property type="entry name" value="Peptidase_M16_C"/>
    <property type="match status" value="1"/>
</dbReference>
<evidence type="ECO:0000256" key="2">
    <source>
        <dbReference type="ARBA" id="ARBA00004305"/>
    </source>
</evidence>
<dbReference type="FunFam" id="3.30.830.10:FF:000023">
    <property type="entry name" value="Mitochondrial processing peptidase alpha subunit"/>
    <property type="match status" value="1"/>
</dbReference>
<comment type="caution">
    <text evidence="10">The sequence shown here is derived from an EMBL/GenBank/DDBJ whole genome shotgun (WGS) entry which is preliminary data.</text>
</comment>
<evidence type="ECO:0000256" key="1">
    <source>
        <dbReference type="ARBA" id="ARBA00002123"/>
    </source>
</evidence>
<comment type="subcellular location">
    <subcellularLocation>
        <location evidence="2">Mitochondrion matrix</location>
    </subcellularLocation>
</comment>
<evidence type="ECO:0000313" key="11">
    <source>
        <dbReference type="Proteomes" id="UP000837801"/>
    </source>
</evidence>
<dbReference type="Gene3D" id="3.30.830.10">
    <property type="entry name" value="Metalloenzyme, LuxS/M16 peptidase-like"/>
    <property type="match status" value="2"/>
</dbReference>
<dbReference type="EMBL" id="CAKXYY010000003">
    <property type="protein sequence ID" value="CAH2351219.1"/>
    <property type="molecule type" value="Genomic_DNA"/>
</dbReference>
<dbReference type="AlphaFoldDB" id="A0A9P0QMK8"/>
<organism evidence="10 11">
    <name type="scientific">[Candida] railenensis</name>
    <dbReference type="NCBI Taxonomy" id="45579"/>
    <lineage>
        <taxon>Eukaryota</taxon>
        <taxon>Fungi</taxon>
        <taxon>Dikarya</taxon>
        <taxon>Ascomycota</taxon>
        <taxon>Saccharomycotina</taxon>
        <taxon>Pichiomycetes</taxon>
        <taxon>Debaryomycetaceae</taxon>
        <taxon>Kurtzmaniella</taxon>
    </lineage>
</organism>
<evidence type="ECO:0000313" key="10">
    <source>
        <dbReference type="EMBL" id="CAH2351219.1"/>
    </source>
</evidence>
<name>A0A9P0QMK8_9ASCO</name>
<keyword evidence="4" id="KW-0809">Transit peptide</keyword>
<dbReference type="InterPro" id="IPR011249">
    <property type="entry name" value="Metalloenz_LuxS/M16"/>
</dbReference>
<dbReference type="GO" id="GO:0046872">
    <property type="term" value="F:metal ion binding"/>
    <property type="evidence" value="ECO:0007669"/>
    <property type="project" value="InterPro"/>
</dbReference>
<dbReference type="PANTHER" id="PTHR11851:SF49">
    <property type="entry name" value="MITOCHONDRIAL-PROCESSING PEPTIDASE SUBUNIT ALPHA"/>
    <property type="match status" value="1"/>
</dbReference>
<accession>A0A9P0QMK8</accession>
<protein>
    <recommendedName>
        <fullName evidence="6">Alpha-MPP</fullName>
    </recommendedName>
    <alternativeName>
        <fullName evidence="7">Inactive zinc metalloprotease alpha</fullName>
    </alternativeName>
</protein>
<reference evidence="10" key="1">
    <citation type="submission" date="2022-03" db="EMBL/GenBank/DDBJ databases">
        <authorList>
            <person name="Legras J.-L."/>
            <person name="Devillers H."/>
            <person name="Grondin C."/>
        </authorList>
    </citation>
    <scope>NUCLEOTIDE SEQUENCE</scope>
    <source>
        <strain evidence="10">CLIB 1423</strain>
    </source>
</reference>
<dbReference type="OrthoDB" id="277191at2759"/>
<dbReference type="InterPro" id="IPR050361">
    <property type="entry name" value="MPP/UQCRC_Complex"/>
</dbReference>
<feature type="domain" description="Peptidase M16 N-terminal" evidence="8">
    <location>
        <begin position="36"/>
        <end position="182"/>
    </location>
</feature>
<evidence type="ECO:0000256" key="7">
    <source>
        <dbReference type="ARBA" id="ARBA00032315"/>
    </source>
</evidence>
<proteinExistence type="inferred from homology"/>
<gene>
    <name evidence="10" type="ORF">CLIB1423_03S01354</name>
</gene>
<dbReference type="Proteomes" id="UP000837801">
    <property type="component" value="Unassembled WGS sequence"/>
</dbReference>
<keyword evidence="11" id="KW-1185">Reference proteome</keyword>
<dbReference type="GO" id="GO:0005759">
    <property type="term" value="C:mitochondrial matrix"/>
    <property type="evidence" value="ECO:0007669"/>
    <property type="project" value="UniProtKB-SubCell"/>
</dbReference>
<evidence type="ECO:0000256" key="3">
    <source>
        <dbReference type="ARBA" id="ARBA00007261"/>
    </source>
</evidence>
<comment type="function">
    <text evidence="1">Substrate recognition and binding subunit of the essential mitochondrial processing protease (MPP), which cleaves the mitochondrial sequence off newly imported precursors proteins.</text>
</comment>
<evidence type="ECO:0000259" key="8">
    <source>
        <dbReference type="Pfam" id="PF00675"/>
    </source>
</evidence>
<dbReference type="InterPro" id="IPR011765">
    <property type="entry name" value="Pept_M16_N"/>
</dbReference>